<name>A0A842HG96_9BACT</name>
<evidence type="ECO:0000259" key="2">
    <source>
        <dbReference type="Pfam" id="PF14522"/>
    </source>
</evidence>
<dbReference type="Gene3D" id="3.90.10.10">
    <property type="entry name" value="Cytochrome C3"/>
    <property type="match status" value="2"/>
</dbReference>
<feature type="domain" description="Cytochrome c7-like" evidence="2">
    <location>
        <begin position="50"/>
        <end position="95"/>
    </location>
</feature>
<sequence length="217" mass="24666">MANIYPKWTNTAPLKIAACALLVLGTVVLGVTYYATPKWTEVGHQPIQPVAFSHNLHVSQIGLDCRYCHTYVDRSEHSNVPGANTCMNCHNQVLANDDRLAPVRESFDTGQPVPWVRVHDTPDYVYFNHSVHVNRGVSCVECHGQVNEMEIVEQRQPLSMAFCLDCHRNPENFLRPPDEVYNLNWKPENTTAQLEMGEKFVHDWKVQPPESCSGCHR</sequence>
<evidence type="ECO:0000313" key="3">
    <source>
        <dbReference type="EMBL" id="MBC2595048.1"/>
    </source>
</evidence>
<keyword evidence="4" id="KW-1185">Reference proteome</keyword>
<evidence type="ECO:0000256" key="1">
    <source>
        <dbReference type="SAM" id="Phobius"/>
    </source>
</evidence>
<evidence type="ECO:0000313" key="4">
    <source>
        <dbReference type="Proteomes" id="UP000546464"/>
    </source>
</evidence>
<feature type="domain" description="Cytochrome c7-like" evidence="2">
    <location>
        <begin position="125"/>
        <end position="217"/>
    </location>
</feature>
<protein>
    <submittedName>
        <fullName evidence="3">Cytochrome c3 family protein</fullName>
    </submittedName>
</protein>
<dbReference type="InterPro" id="IPR036280">
    <property type="entry name" value="Multihaem_cyt_sf"/>
</dbReference>
<dbReference type="InterPro" id="IPR029467">
    <property type="entry name" value="Cyt_c7-like"/>
</dbReference>
<dbReference type="PANTHER" id="PTHR39425">
    <property type="entry name" value="LIPOPROTEIN CYTOCHROME C"/>
    <property type="match status" value="1"/>
</dbReference>
<dbReference type="Pfam" id="PF14522">
    <property type="entry name" value="Cytochrome_C7"/>
    <property type="match status" value="2"/>
</dbReference>
<reference evidence="3 4" key="1">
    <citation type="submission" date="2020-07" db="EMBL/GenBank/DDBJ databases">
        <authorList>
            <person name="Feng X."/>
        </authorList>
    </citation>
    <scope>NUCLEOTIDE SEQUENCE [LARGE SCALE GENOMIC DNA]</scope>
    <source>
        <strain evidence="3 4">JCM31066</strain>
    </source>
</reference>
<dbReference type="RefSeq" id="WP_185676013.1">
    <property type="nucleotide sequence ID" value="NZ_JACHVB010000035.1"/>
</dbReference>
<keyword evidence="1" id="KW-1133">Transmembrane helix</keyword>
<proteinExistence type="predicted"/>
<keyword evidence="1" id="KW-0472">Membrane</keyword>
<dbReference type="SUPFAM" id="SSF48695">
    <property type="entry name" value="Multiheme cytochromes"/>
    <property type="match status" value="1"/>
</dbReference>
<keyword evidence="1" id="KW-0812">Transmembrane</keyword>
<accession>A0A842HG96</accession>
<dbReference type="Proteomes" id="UP000546464">
    <property type="component" value="Unassembled WGS sequence"/>
</dbReference>
<dbReference type="EMBL" id="JACHVB010000035">
    <property type="protein sequence ID" value="MBC2595048.1"/>
    <property type="molecule type" value="Genomic_DNA"/>
</dbReference>
<dbReference type="AlphaFoldDB" id="A0A842HG96"/>
<organism evidence="3 4">
    <name type="scientific">Ruficoccus amylovorans</name>
    <dbReference type="NCBI Taxonomy" id="1804625"/>
    <lineage>
        <taxon>Bacteria</taxon>
        <taxon>Pseudomonadati</taxon>
        <taxon>Verrucomicrobiota</taxon>
        <taxon>Opitutia</taxon>
        <taxon>Puniceicoccales</taxon>
        <taxon>Cerasicoccaceae</taxon>
        <taxon>Ruficoccus</taxon>
    </lineage>
</organism>
<dbReference type="CDD" id="cd08168">
    <property type="entry name" value="Cytochrom_C3"/>
    <property type="match status" value="1"/>
</dbReference>
<feature type="transmembrane region" description="Helical" evidence="1">
    <location>
        <begin position="12"/>
        <end position="35"/>
    </location>
</feature>
<comment type="caution">
    <text evidence="3">The sequence shown here is derived from an EMBL/GenBank/DDBJ whole genome shotgun (WGS) entry which is preliminary data.</text>
</comment>
<dbReference type="PANTHER" id="PTHR39425:SF1">
    <property type="entry name" value="CYTOCHROME C7-LIKE DOMAIN-CONTAINING PROTEIN"/>
    <property type="match status" value="1"/>
</dbReference>
<gene>
    <name evidence="3" type="ORF">H5P28_12345</name>
</gene>